<keyword evidence="4" id="KW-1185">Reference proteome</keyword>
<evidence type="ECO:0000256" key="1">
    <source>
        <dbReference type="ARBA" id="ARBA00006987"/>
    </source>
</evidence>
<comment type="similarity">
    <text evidence="1">Belongs to the UPF0065 (bug) family.</text>
</comment>
<feature type="signal peptide" evidence="2">
    <location>
        <begin position="1"/>
        <end position="24"/>
    </location>
</feature>
<proteinExistence type="inferred from homology"/>
<dbReference type="Gene3D" id="3.40.190.150">
    <property type="entry name" value="Bordetella uptake gene, domain 1"/>
    <property type="match status" value="1"/>
</dbReference>
<organism evidence="3 4">
    <name type="scientific">Variovorax rhizosphaerae</name>
    <dbReference type="NCBI Taxonomy" id="1836200"/>
    <lineage>
        <taxon>Bacteria</taxon>
        <taxon>Pseudomonadati</taxon>
        <taxon>Pseudomonadota</taxon>
        <taxon>Betaproteobacteria</taxon>
        <taxon>Burkholderiales</taxon>
        <taxon>Comamonadaceae</taxon>
        <taxon>Variovorax</taxon>
    </lineage>
</organism>
<evidence type="ECO:0000256" key="2">
    <source>
        <dbReference type="SAM" id="SignalP"/>
    </source>
</evidence>
<sequence length="324" mass="33535">MSLHIKLSSLAVAALCTLPLTGFAQDAWPSKPITLIVTYPAGGAADMLARLVAPKMSATLGQPVVIENRAGGAGQVGAAVVARSKPDGYTLMVDGGGYAINPTLFPKLPYDTAKAFTPIGILGVFPLVLVVTPNYGAKSVSELVEMAKAAPNSISYASPGTGSTQHLATEQFLQQAKVKMVHVPYKGGSPAMADVMGGHVPVYVANIGSSLSNMKAAKLRPLAVMASRRSPSLPDVPTLAEAGVANAEAYEWNGMFLPAGVPPEIVSKLSAALKSALDAPEVKEKIASVGGESFSGGNAEVISFIQQQTQRMGKVVRDGNIRPE</sequence>
<protein>
    <submittedName>
        <fullName evidence="3">Tripartite tricarboxylate transporter substrate binding protein</fullName>
    </submittedName>
</protein>
<dbReference type="Pfam" id="PF03401">
    <property type="entry name" value="TctC"/>
    <property type="match status" value="1"/>
</dbReference>
<accession>A0ABU8WXL3</accession>
<name>A0ABU8WXL3_9BURK</name>
<keyword evidence="2" id="KW-0732">Signal</keyword>
<evidence type="ECO:0000313" key="3">
    <source>
        <dbReference type="EMBL" id="MEJ8852273.1"/>
    </source>
</evidence>
<dbReference type="CDD" id="cd13578">
    <property type="entry name" value="PBP2_Bug27"/>
    <property type="match status" value="1"/>
</dbReference>
<dbReference type="Proteomes" id="UP001385892">
    <property type="component" value="Unassembled WGS sequence"/>
</dbReference>
<dbReference type="PANTHER" id="PTHR42928:SF5">
    <property type="entry name" value="BLR1237 PROTEIN"/>
    <property type="match status" value="1"/>
</dbReference>
<dbReference type="InterPro" id="IPR042100">
    <property type="entry name" value="Bug_dom1"/>
</dbReference>
<evidence type="ECO:0000313" key="4">
    <source>
        <dbReference type="Proteomes" id="UP001385892"/>
    </source>
</evidence>
<dbReference type="Gene3D" id="3.40.190.10">
    <property type="entry name" value="Periplasmic binding protein-like II"/>
    <property type="match status" value="1"/>
</dbReference>
<reference evidence="3 4" key="1">
    <citation type="submission" date="2024-03" db="EMBL/GenBank/DDBJ databases">
        <title>Novel species of the genus Variovorax.</title>
        <authorList>
            <person name="Liu Q."/>
            <person name="Xin Y.-H."/>
        </authorList>
    </citation>
    <scope>NUCLEOTIDE SEQUENCE [LARGE SCALE GENOMIC DNA]</scope>
    <source>
        <strain evidence="3 4">KACC 18900</strain>
    </source>
</reference>
<gene>
    <name evidence="3" type="ORF">WKW82_37000</name>
</gene>
<dbReference type="PANTHER" id="PTHR42928">
    <property type="entry name" value="TRICARBOXYLATE-BINDING PROTEIN"/>
    <property type="match status" value="1"/>
</dbReference>
<comment type="caution">
    <text evidence="3">The sequence shown here is derived from an EMBL/GenBank/DDBJ whole genome shotgun (WGS) entry which is preliminary data.</text>
</comment>
<dbReference type="InterPro" id="IPR005064">
    <property type="entry name" value="BUG"/>
</dbReference>
<dbReference type="EMBL" id="JBBKZT010000035">
    <property type="protein sequence ID" value="MEJ8852273.1"/>
    <property type="molecule type" value="Genomic_DNA"/>
</dbReference>
<dbReference type="RefSeq" id="WP_340348197.1">
    <property type="nucleotide sequence ID" value="NZ_JBBKZT010000035.1"/>
</dbReference>
<feature type="chain" id="PRO_5045845454" evidence="2">
    <location>
        <begin position="25"/>
        <end position="324"/>
    </location>
</feature>
<dbReference type="SUPFAM" id="SSF53850">
    <property type="entry name" value="Periplasmic binding protein-like II"/>
    <property type="match status" value="1"/>
</dbReference>
<dbReference type="PIRSF" id="PIRSF017082">
    <property type="entry name" value="YflP"/>
    <property type="match status" value="1"/>
</dbReference>